<dbReference type="AlphaFoldDB" id="A0AAV4J3D9"/>
<gene>
    <name evidence="1" type="ORF">ElyMa_001472100</name>
</gene>
<comment type="caution">
    <text evidence="1">The sequence shown here is derived from an EMBL/GenBank/DDBJ whole genome shotgun (WGS) entry which is preliminary data.</text>
</comment>
<sequence length="131" mass="14320">MSLTATINGVIYISQFVACAITDPKDYCGHKNYDNQTSNPVILDKSKKLCAERDVYTPPEMAYTFPSANLRVIYTGRTNATITKDNPNITIVGRDDILGNAKGVFYKKKHKGGDQGCASMLSIHISTKAGK</sequence>
<protein>
    <submittedName>
        <fullName evidence="1">Uncharacterized protein</fullName>
    </submittedName>
</protein>
<evidence type="ECO:0000313" key="1">
    <source>
        <dbReference type="EMBL" id="GFS16400.1"/>
    </source>
</evidence>
<keyword evidence="2" id="KW-1185">Reference proteome</keyword>
<evidence type="ECO:0000313" key="2">
    <source>
        <dbReference type="Proteomes" id="UP000762676"/>
    </source>
</evidence>
<name>A0AAV4J3D9_9GAST</name>
<dbReference type="Proteomes" id="UP000762676">
    <property type="component" value="Unassembled WGS sequence"/>
</dbReference>
<accession>A0AAV4J3D9</accession>
<reference evidence="1 2" key="1">
    <citation type="journal article" date="2021" name="Elife">
        <title>Chloroplast acquisition without the gene transfer in kleptoplastic sea slugs, Plakobranchus ocellatus.</title>
        <authorList>
            <person name="Maeda T."/>
            <person name="Takahashi S."/>
            <person name="Yoshida T."/>
            <person name="Shimamura S."/>
            <person name="Takaki Y."/>
            <person name="Nagai Y."/>
            <person name="Toyoda A."/>
            <person name="Suzuki Y."/>
            <person name="Arimoto A."/>
            <person name="Ishii H."/>
            <person name="Satoh N."/>
            <person name="Nishiyama T."/>
            <person name="Hasebe M."/>
            <person name="Maruyama T."/>
            <person name="Minagawa J."/>
            <person name="Obokata J."/>
            <person name="Shigenobu S."/>
        </authorList>
    </citation>
    <scope>NUCLEOTIDE SEQUENCE [LARGE SCALE GENOMIC DNA]</scope>
</reference>
<dbReference type="EMBL" id="BMAT01002893">
    <property type="protein sequence ID" value="GFS16400.1"/>
    <property type="molecule type" value="Genomic_DNA"/>
</dbReference>
<proteinExistence type="predicted"/>
<organism evidence="1 2">
    <name type="scientific">Elysia marginata</name>
    <dbReference type="NCBI Taxonomy" id="1093978"/>
    <lineage>
        <taxon>Eukaryota</taxon>
        <taxon>Metazoa</taxon>
        <taxon>Spiralia</taxon>
        <taxon>Lophotrochozoa</taxon>
        <taxon>Mollusca</taxon>
        <taxon>Gastropoda</taxon>
        <taxon>Heterobranchia</taxon>
        <taxon>Euthyneura</taxon>
        <taxon>Panpulmonata</taxon>
        <taxon>Sacoglossa</taxon>
        <taxon>Placobranchoidea</taxon>
        <taxon>Plakobranchidae</taxon>
        <taxon>Elysia</taxon>
    </lineage>
</organism>